<feature type="transmembrane region" description="Helical" evidence="1">
    <location>
        <begin position="181"/>
        <end position="203"/>
    </location>
</feature>
<keyword evidence="1" id="KW-0812">Transmembrane</keyword>
<evidence type="ECO:0000256" key="1">
    <source>
        <dbReference type="SAM" id="Phobius"/>
    </source>
</evidence>
<gene>
    <name evidence="2" type="ORF">LKD81_03755</name>
</gene>
<dbReference type="RefSeq" id="WP_308452826.1">
    <property type="nucleotide sequence ID" value="NZ_JAJEQR010000008.1"/>
</dbReference>
<protein>
    <recommendedName>
        <fullName evidence="4">ABC-2 family transporter protein</fullName>
    </recommendedName>
</protein>
<evidence type="ECO:0000313" key="3">
    <source>
        <dbReference type="Proteomes" id="UP001198182"/>
    </source>
</evidence>
<keyword evidence="1" id="KW-1133">Transmembrane helix</keyword>
<feature type="transmembrane region" description="Helical" evidence="1">
    <location>
        <begin position="83"/>
        <end position="101"/>
    </location>
</feature>
<feature type="transmembrane region" description="Helical" evidence="1">
    <location>
        <begin position="251"/>
        <end position="274"/>
    </location>
</feature>
<feature type="transmembrane region" description="Helical" evidence="1">
    <location>
        <begin position="20"/>
        <end position="43"/>
    </location>
</feature>
<proteinExistence type="predicted"/>
<name>A0AAE3E9X0_9FIRM</name>
<reference evidence="2" key="1">
    <citation type="submission" date="2021-10" db="EMBL/GenBank/DDBJ databases">
        <title>Anaerobic single-cell dispensing facilitates the cultivation of human gut bacteria.</title>
        <authorList>
            <person name="Afrizal A."/>
        </authorList>
    </citation>
    <scope>NUCLEOTIDE SEQUENCE</scope>
    <source>
        <strain evidence="2">CLA-AA-H215</strain>
    </source>
</reference>
<dbReference type="EMBL" id="JAJEQR010000008">
    <property type="protein sequence ID" value="MCC2230116.1"/>
    <property type="molecule type" value="Genomic_DNA"/>
</dbReference>
<comment type="caution">
    <text evidence="2">The sequence shown here is derived from an EMBL/GenBank/DDBJ whole genome shotgun (WGS) entry which is preliminary data.</text>
</comment>
<evidence type="ECO:0008006" key="4">
    <source>
        <dbReference type="Google" id="ProtNLM"/>
    </source>
</evidence>
<dbReference type="Proteomes" id="UP001198182">
    <property type="component" value="Unassembled WGS sequence"/>
</dbReference>
<accession>A0AAE3E9X0</accession>
<sequence length="283" mass="32407">MMFFKLWKHDLDYGLLRKMIFYVLLGFGQAFLFCRGFSSWAAAMSSIPDVGELTETFGNHLLYLFQGIDEYIPSPDEPFDFPSMWLLVFLCGNLLTLTYPLRDLEGIGQQILVRSGRREYWWLAKCGWEIVSSFGYLLMLALGVLSYCLVFRIPIKAEISQRLMEVMIGWGLDRSLPQAEVWLWLLVIPLLLLIFLNLLQLLVGLVFGPIWGFAVNGALLLLSAYWMKPFLPGNYAMFRRSIWVLIDRGMVMGNGVALLIGESLCVIVVGGVIFHRRDILKKE</sequence>
<keyword evidence="3" id="KW-1185">Reference proteome</keyword>
<feature type="transmembrane region" description="Helical" evidence="1">
    <location>
        <begin position="210"/>
        <end position="231"/>
    </location>
</feature>
<keyword evidence="1" id="KW-0472">Membrane</keyword>
<dbReference type="AlphaFoldDB" id="A0AAE3E9X0"/>
<feature type="transmembrane region" description="Helical" evidence="1">
    <location>
        <begin position="122"/>
        <end position="155"/>
    </location>
</feature>
<evidence type="ECO:0000313" key="2">
    <source>
        <dbReference type="EMBL" id="MCC2230116.1"/>
    </source>
</evidence>
<organism evidence="2 3">
    <name type="scientific">Hominifimenecus microfluidus</name>
    <dbReference type="NCBI Taxonomy" id="2885348"/>
    <lineage>
        <taxon>Bacteria</taxon>
        <taxon>Bacillati</taxon>
        <taxon>Bacillota</taxon>
        <taxon>Clostridia</taxon>
        <taxon>Lachnospirales</taxon>
        <taxon>Lachnospiraceae</taxon>
        <taxon>Hominifimenecus</taxon>
    </lineage>
</organism>